<dbReference type="EMBL" id="BSYO01000039">
    <property type="protein sequence ID" value="GMH31213.1"/>
    <property type="molecule type" value="Genomic_DNA"/>
</dbReference>
<dbReference type="AlphaFoldDB" id="A0AAD3Y6L5"/>
<protein>
    <submittedName>
        <fullName evidence="1">Uncharacterized protein</fullName>
    </submittedName>
</protein>
<dbReference type="Proteomes" id="UP001279734">
    <property type="component" value="Unassembled WGS sequence"/>
</dbReference>
<reference evidence="1" key="1">
    <citation type="submission" date="2023-05" db="EMBL/GenBank/DDBJ databases">
        <title>Nepenthes gracilis genome sequencing.</title>
        <authorList>
            <person name="Fukushima K."/>
        </authorList>
    </citation>
    <scope>NUCLEOTIDE SEQUENCE</scope>
    <source>
        <strain evidence="1">SING2019-196</strain>
    </source>
</reference>
<comment type="caution">
    <text evidence="1">The sequence shown here is derived from an EMBL/GenBank/DDBJ whole genome shotgun (WGS) entry which is preliminary data.</text>
</comment>
<sequence>MRCPWQKRVNKRWLANISRWKYGFWRWWRASSEWTRFGQKLGNSLGNRFFGVGETNLGVLSPILGGRMGHWVERHLVEVISTRWKWNFEILHHSPGLHYARRKAGAREHCGHALITSAEGHPSPSTTQ</sequence>
<evidence type="ECO:0000313" key="1">
    <source>
        <dbReference type="EMBL" id="GMH31213.1"/>
    </source>
</evidence>
<accession>A0AAD3Y6L5</accession>
<gene>
    <name evidence="1" type="ORF">Nepgr_033056</name>
</gene>
<evidence type="ECO:0000313" key="2">
    <source>
        <dbReference type="Proteomes" id="UP001279734"/>
    </source>
</evidence>
<keyword evidence="2" id="KW-1185">Reference proteome</keyword>
<proteinExistence type="predicted"/>
<name>A0AAD3Y6L5_NEPGR</name>
<organism evidence="1 2">
    <name type="scientific">Nepenthes gracilis</name>
    <name type="common">Slender pitcher plant</name>
    <dbReference type="NCBI Taxonomy" id="150966"/>
    <lineage>
        <taxon>Eukaryota</taxon>
        <taxon>Viridiplantae</taxon>
        <taxon>Streptophyta</taxon>
        <taxon>Embryophyta</taxon>
        <taxon>Tracheophyta</taxon>
        <taxon>Spermatophyta</taxon>
        <taxon>Magnoliopsida</taxon>
        <taxon>eudicotyledons</taxon>
        <taxon>Gunneridae</taxon>
        <taxon>Pentapetalae</taxon>
        <taxon>Caryophyllales</taxon>
        <taxon>Nepenthaceae</taxon>
        <taxon>Nepenthes</taxon>
    </lineage>
</organism>